<evidence type="ECO:0000256" key="1">
    <source>
        <dbReference type="ARBA" id="ARBA00000900"/>
    </source>
</evidence>
<feature type="transmembrane region" description="Helical" evidence="17">
    <location>
        <begin position="277"/>
        <end position="296"/>
    </location>
</feature>
<dbReference type="InterPro" id="IPR058051">
    <property type="entry name" value="Znf_RING_synoviolin"/>
</dbReference>
<accession>A0AA38R605</accession>
<evidence type="ECO:0000256" key="16">
    <source>
        <dbReference type="SAM" id="MobiDB-lite"/>
    </source>
</evidence>
<dbReference type="PANTHER" id="PTHR22763">
    <property type="entry name" value="RING ZINC FINGER PROTEIN"/>
    <property type="match status" value="1"/>
</dbReference>
<dbReference type="EMBL" id="JANBVN010000176">
    <property type="protein sequence ID" value="KAJ9134719.1"/>
    <property type="molecule type" value="Genomic_DNA"/>
</dbReference>
<dbReference type="PROSITE" id="PS50089">
    <property type="entry name" value="ZF_RING_2"/>
    <property type="match status" value="1"/>
</dbReference>
<feature type="domain" description="RING-type" evidence="18">
    <location>
        <begin position="345"/>
        <end position="396"/>
    </location>
</feature>
<dbReference type="AlphaFoldDB" id="A0AA38R605"/>
<dbReference type="Proteomes" id="UP001174691">
    <property type="component" value="Unassembled WGS sequence"/>
</dbReference>
<keyword evidence="9 15" id="KW-0863">Zinc-finger</keyword>
<keyword evidence="13 17" id="KW-1133">Transmembrane helix</keyword>
<gene>
    <name evidence="19" type="ORF">NKR19_g8541</name>
</gene>
<evidence type="ECO:0000256" key="2">
    <source>
        <dbReference type="ARBA" id="ARBA00004477"/>
    </source>
</evidence>
<keyword evidence="8" id="KW-0479">Metal-binding</keyword>
<evidence type="ECO:0000256" key="3">
    <source>
        <dbReference type="ARBA" id="ARBA00004906"/>
    </source>
</evidence>
<dbReference type="EC" id="2.3.2.27" evidence="5"/>
<evidence type="ECO:0000256" key="10">
    <source>
        <dbReference type="ARBA" id="ARBA00022786"/>
    </source>
</evidence>
<reference evidence="19" key="1">
    <citation type="submission" date="2022-07" db="EMBL/GenBank/DDBJ databases">
        <title>Fungi with potential for degradation of polypropylene.</title>
        <authorList>
            <person name="Gostincar C."/>
        </authorList>
    </citation>
    <scope>NUCLEOTIDE SEQUENCE</scope>
    <source>
        <strain evidence="19">EXF-13287</strain>
    </source>
</reference>
<feature type="region of interest" description="Disordered" evidence="16">
    <location>
        <begin position="422"/>
        <end position="464"/>
    </location>
</feature>
<feature type="transmembrane region" description="Helical" evidence="17">
    <location>
        <begin position="35"/>
        <end position="60"/>
    </location>
</feature>
<evidence type="ECO:0000256" key="8">
    <source>
        <dbReference type="ARBA" id="ARBA00022723"/>
    </source>
</evidence>
<evidence type="ECO:0000256" key="11">
    <source>
        <dbReference type="ARBA" id="ARBA00022824"/>
    </source>
</evidence>
<feature type="compositionally biased region" description="Acidic residues" evidence="16">
    <location>
        <begin position="915"/>
        <end position="924"/>
    </location>
</feature>
<evidence type="ECO:0000313" key="19">
    <source>
        <dbReference type="EMBL" id="KAJ9134719.1"/>
    </source>
</evidence>
<feature type="region of interest" description="Disordered" evidence="16">
    <location>
        <begin position="492"/>
        <end position="516"/>
    </location>
</feature>
<evidence type="ECO:0000313" key="20">
    <source>
        <dbReference type="Proteomes" id="UP001174691"/>
    </source>
</evidence>
<dbReference type="Pfam" id="PF13639">
    <property type="entry name" value="zf-RING_2"/>
    <property type="match status" value="1"/>
</dbReference>
<evidence type="ECO:0000256" key="4">
    <source>
        <dbReference type="ARBA" id="ARBA00010089"/>
    </source>
</evidence>
<feature type="transmembrane region" description="Helical" evidence="17">
    <location>
        <begin position="98"/>
        <end position="118"/>
    </location>
</feature>
<feature type="compositionally biased region" description="Low complexity" evidence="16">
    <location>
        <begin position="801"/>
        <end position="821"/>
    </location>
</feature>
<comment type="pathway">
    <text evidence="3">Protein modification; protein ubiquitination.</text>
</comment>
<evidence type="ECO:0000259" key="18">
    <source>
        <dbReference type="PROSITE" id="PS50089"/>
    </source>
</evidence>
<keyword evidence="10" id="KW-0833">Ubl conjugation pathway</keyword>
<feature type="transmembrane region" description="Helical" evidence="17">
    <location>
        <begin position="138"/>
        <end position="160"/>
    </location>
</feature>
<protein>
    <recommendedName>
        <fullName evidence="5">RING-type E3 ubiquitin transferase</fullName>
        <ecNumber evidence="5">2.3.2.27</ecNumber>
    </recommendedName>
</protein>
<keyword evidence="20" id="KW-1185">Reference proteome</keyword>
<evidence type="ECO:0000256" key="14">
    <source>
        <dbReference type="ARBA" id="ARBA00023136"/>
    </source>
</evidence>
<dbReference type="SMART" id="SM00184">
    <property type="entry name" value="RING"/>
    <property type="match status" value="1"/>
</dbReference>
<feature type="compositionally biased region" description="Low complexity" evidence="16">
    <location>
        <begin position="426"/>
        <end position="464"/>
    </location>
</feature>
<sequence>MRLAWYAGASAALAGAVVASAFHQRANFYSAMVHLAQSSLSLMILVNLIFLVYGSFMYGLQRLCFGQLRPVEIEQLYEKAWFAVTETCLAMTIFREEVGAFFLVMFTALVTGKVWGWIGEGRVEVLEQQPPANPRLFHTRLSISLLLSWAYNLWLLRYAVNTVVQEARPTMMVMFLFEFAVQTVSAFHTGCRYLISLVEARVVKLQTAARLEDRRRQVREQRAEILRRRETEGVAETDREAAEALPSEDDVDEMDIEVPGWESKGQWVLALDLLADFVKMCIYTAFFCVLFTFYGLPIHIMRDVFMTTRSFVKRLHALLRYRQALRDMNKYPDATAEELGREDTCIICREEMHPWDAANPGQVERSRPKKLPCGHILHFGCLKSWLERQQVCPTCRRPVVMDAPQPDRNGEAPVFRFGLNFPARNPGQQQPADGAAPAGAQVAPAVRQDQNGGHNNQQGNRNGRVRMFNFGPVRIGFAQGDEGVIRDMAQQMGMPPDAANPPAAAEDAPVPDQDTNGVLDGIRDQIADVNQRVVLAGRRVQQDMQQLQVAEAQLHMMNTLLQEMTRLSQMGQAMQQQQQQQQQPVQQEQQPQRQQPAQQQQSPVQQEQQPHRQHPAQPHENAPLTRPIQPDMRAVYTYPPQPTSYYGLPLHQPYPAPYYQAAPAVNRPIAAGVATPTVTRHGGAPFSAAIPAGSPDLPEGVVIPTGWSLLPLRRLDDGLPPQAPTTGVPQAQPPQPASIPAVPSHVNPVSEAQRAAGNGAAAGQGSARSGTQAPQLYGLPDPSAGPLRDVLFHQFTQRQAATAAANGATTGQGSTTAVTTEPEPRGRSPPVPSSSSHPAEGAAQAEPPVAAPTPVLPNWGGPAQLFGAGGAGARDTAASTPVQEQHEEEPTPAHQDGSSNGGTAEDKGKAKAVTVEDDESENDT</sequence>
<dbReference type="GO" id="GO:0061630">
    <property type="term" value="F:ubiquitin protein ligase activity"/>
    <property type="evidence" value="ECO:0007669"/>
    <property type="project" value="UniProtKB-EC"/>
</dbReference>
<feature type="compositionally biased region" description="Low complexity" evidence="16">
    <location>
        <begin position="718"/>
        <end position="730"/>
    </location>
</feature>
<feature type="compositionally biased region" description="Low complexity" evidence="16">
    <location>
        <begin position="575"/>
        <end position="608"/>
    </location>
</feature>
<dbReference type="Pfam" id="PF25563">
    <property type="entry name" value="TPR_SYVN1_N"/>
    <property type="match status" value="1"/>
</dbReference>
<feature type="compositionally biased region" description="Low complexity" evidence="16">
    <location>
        <begin position="495"/>
        <end position="514"/>
    </location>
</feature>
<dbReference type="InterPro" id="IPR050731">
    <property type="entry name" value="HRD1_E3_ubiq-ligases"/>
</dbReference>
<dbReference type="GO" id="GO:0005789">
    <property type="term" value="C:endoplasmic reticulum membrane"/>
    <property type="evidence" value="ECO:0007669"/>
    <property type="project" value="UniProtKB-SubCell"/>
</dbReference>
<dbReference type="InterPro" id="IPR013083">
    <property type="entry name" value="Znf_RING/FYVE/PHD"/>
</dbReference>
<comment type="similarity">
    <text evidence="4">Belongs to the HRD1 family.</text>
</comment>
<dbReference type="GO" id="GO:0036503">
    <property type="term" value="P:ERAD pathway"/>
    <property type="evidence" value="ECO:0007669"/>
    <property type="project" value="TreeGrafter"/>
</dbReference>
<dbReference type="InterPro" id="IPR001841">
    <property type="entry name" value="Znf_RING"/>
</dbReference>
<evidence type="ECO:0000256" key="12">
    <source>
        <dbReference type="ARBA" id="ARBA00022833"/>
    </source>
</evidence>
<feature type="compositionally biased region" description="Low complexity" evidence="16">
    <location>
        <begin position="752"/>
        <end position="770"/>
    </location>
</feature>
<feature type="region of interest" description="Disordered" evidence="16">
    <location>
        <begin position="801"/>
        <end position="924"/>
    </location>
</feature>
<proteinExistence type="inferred from homology"/>
<name>A0AA38R605_9PEZI</name>
<keyword evidence="14 17" id="KW-0472">Membrane</keyword>
<dbReference type="CDD" id="cd16479">
    <property type="entry name" value="RING-H2_synoviolin"/>
    <property type="match status" value="1"/>
</dbReference>
<dbReference type="PANTHER" id="PTHR22763:SF184">
    <property type="entry name" value="E3 UBIQUITIN-PROTEIN LIGASE SYNOVIOLIN"/>
    <property type="match status" value="1"/>
</dbReference>
<dbReference type="GO" id="GO:0043161">
    <property type="term" value="P:proteasome-mediated ubiquitin-dependent protein catabolic process"/>
    <property type="evidence" value="ECO:0007669"/>
    <property type="project" value="TreeGrafter"/>
</dbReference>
<keyword evidence="12" id="KW-0862">Zinc</keyword>
<dbReference type="InterPro" id="IPR057992">
    <property type="entry name" value="TPR_SYVN1_N"/>
</dbReference>
<evidence type="ECO:0000256" key="9">
    <source>
        <dbReference type="ARBA" id="ARBA00022771"/>
    </source>
</evidence>
<evidence type="ECO:0000256" key="7">
    <source>
        <dbReference type="ARBA" id="ARBA00022692"/>
    </source>
</evidence>
<keyword evidence="6" id="KW-0808">Transferase</keyword>
<comment type="caution">
    <text evidence="19">The sequence shown here is derived from an EMBL/GenBank/DDBJ whole genome shotgun (WGS) entry which is preliminary data.</text>
</comment>
<keyword evidence="7 17" id="KW-0812">Transmembrane</keyword>
<evidence type="ECO:0000256" key="15">
    <source>
        <dbReference type="PROSITE-ProRule" id="PRU00175"/>
    </source>
</evidence>
<dbReference type="SUPFAM" id="SSF57850">
    <property type="entry name" value="RING/U-box"/>
    <property type="match status" value="1"/>
</dbReference>
<feature type="region of interest" description="Disordered" evidence="16">
    <location>
        <begin position="571"/>
        <end position="627"/>
    </location>
</feature>
<dbReference type="Gene3D" id="3.30.40.10">
    <property type="entry name" value="Zinc/RING finger domain, C3HC4 (zinc finger)"/>
    <property type="match status" value="1"/>
</dbReference>
<feature type="region of interest" description="Disordered" evidence="16">
    <location>
        <begin position="713"/>
        <end position="784"/>
    </location>
</feature>
<evidence type="ECO:0000256" key="13">
    <source>
        <dbReference type="ARBA" id="ARBA00022989"/>
    </source>
</evidence>
<keyword evidence="11" id="KW-0256">Endoplasmic reticulum</keyword>
<dbReference type="GO" id="GO:0008270">
    <property type="term" value="F:zinc ion binding"/>
    <property type="evidence" value="ECO:0007669"/>
    <property type="project" value="UniProtKB-KW"/>
</dbReference>
<comment type="subcellular location">
    <subcellularLocation>
        <location evidence="2">Endoplasmic reticulum membrane</location>
        <topology evidence="2">Multi-pass membrane protein</topology>
    </subcellularLocation>
</comment>
<comment type="catalytic activity">
    <reaction evidence="1">
        <text>S-ubiquitinyl-[E2 ubiquitin-conjugating enzyme]-L-cysteine + [acceptor protein]-L-lysine = [E2 ubiquitin-conjugating enzyme]-L-cysteine + N(6)-ubiquitinyl-[acceptor protein]-L-lysine.</text>
        <dbReference type="EC" id="2.3.2.27"/>
    </reaction>
</comment>
<organism evidence="19 20">
    <name type="scientific">Coniochaeta hoffmannii</name>
    <dbReference type="NCBI Taxonomy" id="91930"/>
    <lineage>
        <taxon>Eukaryota</taxon>
        <taxon>Fungi</taxon>
        <taxon>Dikarya</taxon>
        <taxon>Ascomycota</taxon>
        <taxon>Pezizomycotina</taxon>
        <taxon>Sordariomycetes</taxon>
        <taxon>Sordariomycetidae</taxon>
        <taxon>Coniochaetales</taxon>
        <taxon>Coniochaetaceae</taxon>
        <taxon>Coniochaeta</taxon>
    </lineage>
</organism>
<evidence type="ECO:0000256" key="5">
    <source>
        <dbReference type="ARBA" id="ARBA00012483"/>
    </source>
</evidence>
<evidence type="ECO:0000256" key="6">
    <source>
        <dbReference type="ARBA" id="ARBA00022679"/>
    </source>
</evidence>
<evidence type="ECO:0000256" key="17">
    <source>
        <dbReference type="SAM" id="Phobius"/>
    </source>
</evidence>